<feature type="transmembrane region" description="Helical" evidence="8">
    <location>
        <begin position="91"/>
        <end position="112"/>
    </location>
</feature>
<dbReference type="Gene3D" id="1.10.3430.10">
    <property type="entry name" value="Ammonium transporter AmtB like domains"/>
    <property type="match status" value="1"/>
</dbReference>
<dbReference type="PANTHER" id="PTHR11730">
    <property type="entry name" value="AMMONIUM TRANSPORTER"/>
    <property type="match status" value="1"/>
</dbReference>
<evidence type="ECO:0000256" key="3">
    <source>
        <dbReference type="ARBA" id="ARBA00022448"/>
    </source>
</evidence>
<dbReference type="PROSITE" id="PS01219">
    <property type="entry name" value="AMMONIUM_TRANSP"/>
    <property type="match status" value="1"/>
</dbReference>
<feature type="transmembrane region" description="Helical" evidence="8">
    <location>
        <begin position="121"/>
        <end position="140"/>
    </location>
</feature>
<evidence type="ECO:0000256" key="2">
    <source>
        <dbReference type="ARBA" id="ARBA00005887"/>
    </source>
</evidence>
<feature type="transmembrane region" description="Helical" evidence="8">
    <location>
        <begin position="222"/>
        <end position="244"/>
    </location>
</feature>
<comment type="subcellular location">
    <subcellularLocation>
        <location evidence="8">Cell membrane</location>
        <topology evidence="8">Multi-pass membrane protein</topology>
    </subcellularLocation>
    <subcellularLocation>
        <location evidence="1">Membrane</location>
        <topology evidence="1">Multi-pass membrane protein</topology>
    </subcellularLocation>
</comment>
<evidence type="ECO:0000256" key="6">
    <source>
        <dbReference type="ARBA" id="ARBA00023136"/>
    </source>
</evidence>
<dbReference type="KEGG" id="hfv:R50_2198"/>
<reference evidence="10 11" key="1">
    <citation type="submission" date="2020-02" db="EMBL/GenBank/DDBJ databases">
        <authorList>
            <person name="Hogendoorn C."/>
        </authorList>
    </citation>
    <scope>NUCLEOTIDE SEQUENCE [LARGE SCALE GENOMIC DNA]</scope>
    <source>
        <strain evidence="10">R501</strain>
    </source>
</reference>
<gene>
    <name evidence="10" type="ORF">R50_2198</name>
</gene>
<feature type="transmembrane region" description="Helical" evidence="8">
    <location>
        <begin position="256"/>
        <end position="275"/>
    </location>
</feature>
<dbReference type="InterPro" id="IPR002229">
    <property type="entry name" value="RhesusRHD"/>
</dbReference>
<feature type="transmembrane region" description="Helical" evidence="8">
    <location>
        <begin position="155"/>
        <end position="175"/>
    </location>
</feature>
<feature type="transmembrane region" description="Helical" evidence="8">
    <location>
        <begin position="48"/>
        <end position="71"/>
    </location>
</feature>
<sequence length="409" mass="42659">MVTAINTVWVAVAGALVFFMEGGFALLEAGLVQAKNTLSIVMKVTADVSLGSLVYALAGFGLMFGFGNGWAGWTGFFAHGPVNGPASVPVWVFWFFEMAFAVAAISIVSGAVSERMRFDAYLLYIIVGILAYSLAGHWIWNSQGWLNRLGMEDFAGSAVVHTFGGFSALAAAWMVGPRTQWNGGRTVFRPSNLPLAFAGTFILWFGWFGFNGGSTLNAFSPLVGPVIANTMLAAAAGGLAAVLWSRIRSGHYDAVMAINGVLSGLVAITAGAGYLPVWASLPVGIIAGLIVVEGTPLVTRLNVDDPVGAVPVHGFNGLFGTLAVGLFASRGGLLTTGHLHLLAVQALGAGVVAVWAFAVTAGALGLVQRLTPLRVTASQESIGLDWVMHGSQAYAQALEGSASVRQPRR</sequence>
<dbReference type="EMBL" id="LR778114">
    <property type="protein sequence ID" value="CAB1129695.1"/>
    <property type="molecule type" value="Genomic_DNA"/>
</dbReference>
<keyword evidence="5 8" id="KW-1133">Transmembrane helix</keyword>
<dbReference type="Pfam" id="PF00909">
    <property type="entry name" value="Ammonium_transp"/>
    <property type="match status" value="1"/>
</dbReference>
<proteinExistence type="inferred from homology"/>
<feature type="transmembrane region" description="Helical" evidence="8">
    <location>
        <begin position="6"/>
        <end position="27"/>
    </location>
</feature>
<feature type="transmembrane region" description="Helical" evidence="8">
    <location>
        <begin position="187"/>
        <end position="210"/>
    </location>
</feature>
<keyword evidence="11" id="KW-1185">Reference proteome</keyword>
<dbReference type="SUPFAM" id="SSF111352">
    <property type="entry name" value="Ammonium transporter"/>
    <property type="match status" value="1"/>
</dbReference>
<dbReference type="GO" id="GO:0008519">
    <property type="term" value="F:ammonium channel activity"/>
    <property type="evidence" value="ECO:0007669"/>
    <property type="project" value="InterPro"/>
</dbReference>
<dbReference type="PANTHER" id="PTHR11730:SF6">
    <property type="entry name" value="AMMONIUM TRANSPORTER"/>
    <property type="match status" value="1"/>
</dbReference>
<evidence type="ECO:0000313" key="11">
    <source>
        <dbReference type="Proteomes" id="UP000503399"/>
    </source>
</evidence>
<dbReference type="AlphaFoldDB" id="A0A6F8ZIZ0"/>
<comment type="similarity">
    <text evidence="2 8">Belongs to the ammonia transporter channel (TC 1.A.11.2) family.</text>
</comment>
<evidence type="ECO:0000256" key="5">
    <source>
        <dbReference type="ARBA" id="ARBA00022989"/>
    </source>
</evidence>
<evidence type="ECO:0000256" key="7">
    <source>
        <dbReference type="ARBA" id="ARBA00023177"/>
    </source>
</evidence>
<evidence type="ECO:0000256" key="4">
    <source>
        <dbReference type="ARBA" id="ARBA00022692"/>
    </source>
</evidence>
<keyword evidence="7 8" id="KW-0924">Ammonia transport</keyword>
<dbReference type="InterPro" id="IPR029020">
    <property type="entry name" value="Ammonium/urea_transptr"/>
</dbReference>
<keyword evidence="3 8" id="KW-0813">Transport</keyword>
<evidence type="ECO:0000256" key="1">
    <source>
        <dbReference type="ARBA" id="ARBA00004141"/>
    </source>
</evidence>
<dbReference type="InterPro" id="IPR018047">
    <property type="entry name" value="Ammonium_transpt_CS"/>
</dbReference>
<keyword evidence="4 8" id="KW-0812">Transmembrane</keyword>
<feature type="domain" description="Ammonium transporter AmtB-like" evidence="9">
    <location>
        <begin position="8"/>
        <end position="394"/>
    </location>
</feature>
<name>A0A6F8ZIZ0_9FIRM</name>
<accession>A0A6F8ZIZ0</accession>
<evidence type="ECO:0000256" key="8">
    <source>
        <dbReference type="RuleBase" id="RU362002"/>
    </source>
</evidence>
<dbReference type="NCBIfam" id="TIGR00836">
    <property type="entry name" value="amt"/>
    <property type="match status" value="1"/>
</dbReference>
<dbReference type="InterPro" id="IPR001905">
    <property type="entry name" value="Ammonium_transpt"/>
</dbReference>
<feature type="transmembrane region" description="Helical" evidence="8">
    <location>
        <begin position="281"/>
        <end position="298"/>
    </location>
</feature>
<dbReference type="PRINTS" id="PR00342">
    <property type="entry name" value="RHESUSRHD"/>
</dbReference>
<dbReference type="GO" id="GO:0097272">
    <property type="term" value="P:ammonium homeostasis"/>
    <property type="evidence" value="ECO:0007669"/>
    <property type="project" value="TreeGrafter"/>
</dbReference>
<feature type="transmembrane region" description="Helical" evidence="8">
    <location>
        <begin position="341"/>
        <end position="367"/>
    </location>
</feature>
<evidence type="ECO:0000313" key="10">
    <source>
        <dbReference type="EMBL" id="CAB1129695.1"/>
    </source>
</evidence>
<organism evidence="10 11">
    <name type="scientific">Candidatus Hydrogenisulfobacillus filiaventi</name>
    <dbReference type="NCBI Taxonomy" id="2707344"/>
    <lineage>
        <taxon>Bacteria</taxon>
        <taxon>Bacillati</taxon>
        <taxon>Bacillota</taxon>
        <taxon>Clostridia</taxon>
        <taxon>Eubacteriales</taxon>
        <taxon>Clostridiales Family XVII. Incertae Sedis</taxon>
        <taxon>Candidatus Hydrogenisulfobacillus</taxon>
    </lineage>
</organism>
<keyword evidence="6 8" id="KW-0472">Membrane</keyword>
<dbReference type="Proteomes" id="UP000503399">
    <property type="component" value="Chromosome"/>
</dbReference>
<dbReference type="GO" id="GO:0005886">
    <property type="term" value="C:plasma membrane"/>
    <property type="evidence" value="ECO:0007669"/>
    <property type="project" value="UniProtKB-SubCell"/>
</dbReference>
<evidence type="ECO:0000259" key="9">
    <source>
        <dbReference type="Pfam" id="PF00909"/>
    </source>
</evidence>
<feature type="transmembrane region" description="Helical" evidence="8">
    <location>
        <begin position="310"/>
        <end position="329"/>
    </location>
</feature>
<dbReference type="InterPro" id="IPR024041">
    <property type="entry name" value="NH4_transpt_AmtB-like_dom"/>
</dbReference>
<protein>
    <recommendedName>
        <fullName evidence="8">Ammonium transporter</fullName>
    </recommendedName>
</protein>